<evidence type="ECO:0000256" key="4">
    <source>
        <dbReference type="SAM" id="MobiDB-lite"/>
    </source>
</evidence>
<accession>A0A0P7AS41</accession>
<dbReference type="AlphaFoldDB" id="A0A0P7AS41"/>
<evidence type="ECO:0000256" key="2">
    <source>
        <dbReference type="ARBA" id="ARBA00015963"/>
    </source>
</evidence>
<protein>
    <recommendedName>
        <fullName evidence="2">tRNA (adenine(58)-N(1))-methyltransferase catalytic subunit TRM61</fullName>
        <ecNumber evidence="1">2.1.1.220</ecNumber>
    </recommendedName>
    <alternativeName>
        <fullName evidence="3">tRNA(m1A58)-methyltransferase subunit TRM61</fullName>
    </alternativeName>
</protein>
<dbReference type="OrthoDB" id="5585464at2759"/>
<feature type="region of interest" description="Disordered" evidence="4">
    <location>
        <begin position="383"/>
        <end position="431"/>
    </location>
</feature>
<feature type="compositionally biased region" description="Basic and acidic residues" evidence="4">
    <location>
        <begin position="417"/>
        <end position="431"/>
    </location>
</feature>
<reference evidence="5 6" key="1">
    <citation type="submission" date="2015-09" db="EMBL/GenBank/DDBJ databases">
        <title>Draft genome of a European isolate of the apple canker pathogen Neonectria ditissima.</title>
        <authorList>
            <person name="Gomez-Cortecero A."/>
            <person name="Harrison R.J."/>
            <person name="Armitage A.D."/>
        </authorList>
    </citation>
    <scope>NUCLEOTIDE SEQUENCE [LARGE SCALE GENOMIC DNA]</scope>
    <source>
        <strain evidence="5 6">R09/05</strain>
    </source>
</reference>
<evidence type="ECO:0000256" key="1">
    <source>
        <dbReference type="ARBA" id="ARBA00012796"/>
    </source>
</evidence>
<dbReference type="PANTHER" id="PTHR12133:SF1">
    <property type="entry name" value="TRNA (ADENINE(58)-N(1))-METHYLTRANSFERASE, MITOCHONDRIAL"/>
    <property type="match status" value="1"/>
</dbReference>
<dbReference type="GO" id="GO:0005739">
    <property type="term" value="C:mitochondrion"/>
    <property type="evidence" value="ECO:0007669"/>
    <property type="project" value="TreeGrafter"/>
</dbReference>
<dbReference type="SUPFAM" id="SSF53335">
    <property type="entry name" value="S-adenosyl-L-methionine-dependent methyltransferases"/>
    <property type="match status" value="1"/>
</dbReference>
<dbReference type="PROSITE" id="PS51620">
    <property type="entry name" value="SAM_TRM61"/>
    <property type="match status" value="1"/>
</dbReference>
<dbReference type="Proteomes" id="UP000050424">
    <property type="component" value="Unassembled WGS sequence"/>
</dbReference>
<gene>
    <name evidence="5" type="ORF">AK830_g9287</name>
</gene>
<dbReference type="Gene3D" id="3.40.50.150">
    <property type="entry name" value="Vaccinia Virus protein VP39"/>
    <property type="match status" value="1"/>
</dbReference>
<proteinExistence type="predicted"/>
<dbReference type="GO" id="GO:0160107">
    <property type="term" value="F:tRNA (adenine(58)-N1)-methyltransferase activity"/>
    <property type="evidence" value="ECO:0007669"/>
    <property type="project" value="UniProtKB-EC"/>
</dbReference>
<dbReference type="InterPro" id="IPR029063">
    <property type="entry name" value="SAM-dependent_MTases_sf"/>
</dbReference>
<feature type="region of interest" description="Disordered" evidence="4">
    <location>
        <begin position="24"/>
        <end position="57"/>
    </location>
</feature>
<dbReference type="GO" id="GO:0031515">
    <property type="term" value="C:tRNA (m1A) methyltransferase complex"/>
    <property type="evidence" value="ECO:0007669"/>
    <property type="project" value="InterPro"/>
</dbReference>
<dbReference type="PANTHER" id="PTHR12133">
    <property type="entry name" value="TRNA (ADENINE(58)-N(1))-METHYLTRANSFERASE"/>
    <property type="match status" value="1"/>
</dbReference>
<name>A0A0P7AS41_9HYPO</name>
<evidence type="ECO:0000313" key="6">
    <source>
        <dbReference type="Proteomes" id="UP000050424"/>
    </source>
</evidence>
<evidence type="ECO:0000256" key="3">
    <source>
        <dbReference type="ARBA" id="ARBA00033309"/>
    </source>
</evidence>
<dbReference type="EMBL" id="LKCW01000171">
    <property type="protein sequence ID" value="KPM37271.1"/>
    <property type="molecule type" value="Genomic_DNA"/>
</dbReference>
<dbReference type="InterPro" id="IPR014816">
    <property type="entry name" value="tRNA_MeTrfase_Gcd14"/>
</dbReference>
<dbReference type="EC" id="2.1.1.220" evidence="1"/>
<comment type="caution">
    <text evidence="5">The sequence shown here is derived from an EMBL/GenBank/DDBJ whole genome shotgun (WGS) entry which is preliminary data.</text>
</comment>
<dbReference type="STRING" id="78410.A0A0P7AS41"/>
<dbReference type="GO" id="GO:0030488">
    <property type="term" value="P:tRNA methylation"/>
    <property type="evidence" value="ECO:0007669"/>
    <property type="project" value="InterPro"/>
</dbReference>
<evidence type="ECO:0000313" key="5">
    <source>
        <dbReference type="EMBL" id="KPM37271.1"/>
    </source>
</evidence>
<sequence length="431" mass="47217">MRLPRPLALGRFSFPRLNRQYSSSHIIKGTPPPPSSSPIPKSDCGSRKRRRLPPPKSILDVVSDSSGRDVVLYEPSMASYIINSARNATPIYPHDASTIVALLDLNLPRPGEEDELPDAPPFEIFEAGTGMGSLTLHIARALHAANPPAAPSLRNALCSASYRPHTFGLDLSSDEQTAYDIYRGSRRAILHTLDRNPKHSRAAHKLIRHFRRALYFPTIDFHVGSVEEHLTERLAQSCGAPFLSHAILDLPSAQDNATSVIQALKPNGLLVVFNPSISQVGDFQAWVKRTGQPVHFEKVLELAVSTTADGVRDAGGGREWDVKTVIPRGADGDAQPVQVMRPKVGDRVVGGGFVAVLRRHHVEKPSPEIEPVLEKQTLVEQPLLSSEPDREEVASAEPPLSLNERTHEESTSVNENLPKDLPAKEETIPQP</sequence>
<organism evidence="5 6">
    <name type="scientific">Neonectria ditissima</name>
    <dbReference type="NCBI Taxonomy" id="78410"/>
    <lineage>
        <taxon>Eukaryota</taxon>
        <taxon>Fungi</taxon>
        <taxon>Dikarya</taxon>
        <taxon>Ascomycota</taxon>
        <taxon>Pezizomycotina</taxon>
        <taxon>Sordariomycetes</taxon>
        <taxon>Hypocreomycetidae</taxon>
        <taxon>Hypocreales</taxon>
        <taxon>Nectriaceae</taxon>
        <taxon>Neonectria</taxon>
    </lineage>
</organism>
<keyword evidence="6" id="KW-1185">Reference proteome</keyword>